<organism evidence="2 3">
    <name type="scientific">Flemingia macrophylla</name>
    <dbReference type="NCBI Taxonomy" id="520843"/>
    <lineage>
        <taxon>Eukaryota</taxon>
        <taxon>Viridiplantae</taxon>
        <taxon>Streptophyta</taxon>
        <taxon>Embryophyta</taxon>
        <taxon>Tracheophyta</taxon>
        <taxon>Spermatophyta</taxon>
        <taxon>Magnoliopsida</taxon>
        <taxon>eudicotyledons</taxon>
        <taxon>Gunneridae</taxon>
        <taxon>Pentapetalae</taxon>
        <taxon>rosids</taxon>
        <taxon>fabids</taxon>
        <taxon>Fabales</taxon>
        <taxon>Fabaceae</taxon>
        <taxon>Papilionoideae</taxon>
        <taxon>50 kb inversion clade</taxon>
        <taxon>NPAAA clade</taxon>
        <taxon>indigoferoid/millettioid clade</taxon>
        <taxon>Phaseoleae</taxon>
        <taxon>Flemingia</taxon>
    </lineage>
</organism>
<evidence type="ECO:0000313" key="2">
    <source>
        <dbReference type="EMBL" id="KAL2343931.1"/>
    </source>
</evidence>
<feature type="domain" description="DM8" evidence="1">
    <location>
        <begin position="1"/>
        <end position="42"/>
    </location>
</feature>
<evidence type="ECO:0000259" key="1">
    <source>
        <dbReference type="Pfam" id="PF24472"/>
    </source>
</evidence>
<protein>
    <recommendedName>
        <fullName evidence="1">DM8 domain-containing protein</fullName>
    </recommendedName>
</protein>
<dbReference type="Pfam" id="PF24472">
    <property type="entry name" value="ARM_KDM8_N"/>
    <property type="match status" value="1"/>
</dbReference>
<name>A0ABD1N735_9FABA</name>
<dbReference type="InterPro" id="IPR056520">
    <property type="entry name" value="ARM_KDM8_N"/>
</dbReference>
<evidence type="ECO:0000313" key="3">
    <source>
        <dbReference type="Proteomes" id="UP001603857"/>
    </source>
</evidence>
<dbReference type="AlphaFoldDB" id="A0ABD1N735"/>
<accession>A0ABD1N735</accession>
<dbReference type="Proteomes" id="UP001603857">
    <property type="component" value="Unassembled WGS sequence"/>
</dbReference>
<sequence>MAHHHYANNDFREALRILELGIIKGRTLLHKDLDSSVEKTWRNDVRGFDPGNFKHQLVKKFIGNLE</sequence>
<dbReference type="EMBL" id="JBGMDY010000002">
    <property type="protein sequence ID" value="KAL2343931.1"/>
    <property type="molecule type" value="Genomic_DNA"/>
</dbReference>
<comment type="caution">
    <text evidence="2">The sequence shown here is derived from an EMBL/GenBank/DDBJ whole genome shotgun (WGS) entry which is preliminary data.</text>
</comment>
<gene>
    <name evidence="2" type="ORF">Fmac_005216</name>
</gene>
<reference evidence="2 3" key="1">
    <citation type="submission" date="2024-08" db="EMBL/GenBank/DDBJ databases">
        <title>Insights into the chromosomal genome structure of Flemingia macrophylla.</title>
        <authorList>
            <person name="Ding Y."/>
            <person name="Zhao Y."/>
            <person name="Bi W."/>
            <person name="Wu M."/>
            <person name="Zhao G."/>
            <person name="Gong Y."/>
            <person name="Li W."/>
            <person name="Zhang P."/>
        </authorList>
    </citation>
    <scope>NUCLEOTIDE SEQUENCE [LARGE SCALE GENOMIC DNA]</scope>
    <source>
        <strain evidence="2">DYQJB</strain>
        <tissue evidence="2">Leaf</tissue>
    </source>
</reference>
<proteinExistence type="predicted"/>
<keyword evidence="3" id="KW-1185">Reference proteome</keyword>